<comment type="pathway">
    <text evidence="1">Lipid metabolism; fatty acid biosynthesis.</text>
</comment>
<evidence type="ECO:0000256" key="3">
    <source>
        <dbReference type="ARBA" id="ARBA00022679"/>
    </source>
</evidence>
<gene>
    <name evidence="6" type="ORF">PVT68_03535</name>
</gene>
<proteinExistence type="inferred from homology"/>
<evidence type="ECO:0000256" key="4">
    <source>
        <dbReference type="RuleBase" id="RU003694"/>
    </source>
</evidence>
<dbReference type="RefSeq" id="WP_280321231.1">
    <property type="nucleotide sequence ID" value="NZ_CP118605.1"/>
</dbReference>
<dbReference type="InterPro" id="IPR047224">
    <property type="entry name" value="FAS_alpha_su_C"/>
</dbReference>
<dbReference type="InterPro" id="IPR014030">
    <property type="entry name" value="Ketoacyl_synth_N"/>
</dbReference>
<comment type="similarity">
    <text evidence="2 4">Belongs to the thiolase-like superfamily. Beta-ketoacyl-ACP synthases family.</text>
</comment>
<evidence type="ECO:0000259" key="5">
    <source>
        <dbReference type="PROSITE" id="PS52004"/>
    </source>
</evidence>
<dbReference type="Pfam" id="PF02801">
    <property type="entry name" value="Ketoacyl-synt_C"/>
    <property type="match status" value="1"/>
</dbReference>
<organism evidence="6 7">
    <name type="scientific">Microbulbifer bruguierae</name>
    <dbReference type="NCBI Taxonomy" id="3029061"/>
    <lineage>
        <taxon>Bacteria</taxon>
        <taxon>Pseudomonadati</taxon>
        <taxon>Pseudomonadota</taxon>
        <taxon>Gammaproteobacteria</taxon>
        <taxon>Cellvibrionales</taxon>
        <taxon>Microbulbiferaceae</taxon>
        <taxon>Microbulbifer</taxon>
    </lineage>
</organism>
<dbReference type="PANTHER" id="PTHR11712:SF336">
    <property type="entry name" value="3-OXOACYL-[ACYL-CARRIER-PROTEIN] SYNTHASE, MITOCHONDRIAL"/>
    <property type="match status" value="1"/>
</dbReference>
<dbReference type="Pfam" id="PF00109">
    <property type="entry name" value="ketoacyl-synt"/>
    <property type="match status" value="1"/>
</dbReference>
<evidence type="ECO:0000313" key="6">
    <source>
        <dbReference type="EMBL" id="WGL17375.1"/>
    </source>
</evidence>
<dbReference type="EMBL" id="CP118605">
    <property type="protein sequence ID" value="WGL17375.1"/>
    <property type="molecule type" value="Genomic_DNA"/>
</dbReference>
<name>A0ABY8NG02_9GAMM</name>
<dbReference type="InterPro" id="IPR014031">
    <property type="entry name" value="Ketoacyl_synth_C"/>
</dbReference>
<dbReference type="InterPro" id="IPR000794">
    <property type="entry name" value="Beta-ketoacyl_synthase"/>
</dbReference>
<keyword evidence="7" id="KW-1185">Reference proteome</keyword>
<evidence type="ECO:0000256" key="2">
    <source>
        <dbReference type="ARBA" id="ARBA00008467"/>
    </source>
</evidence>
<evidence type="ECO:0000313" key="7">
    <source>
        <dbReference type="Proteomes" id="UP001236500"/>
    </source>
</evidence>
<keyword evidence="3 4" id="KW-0808">Transferase</keyword>
<dbReference type="CDD" id="cd00828">
    <property type="entry name" value="elong_cond_enzymes"/>
    <property type="match status" value="1"/>
</dbReference>
<dbReference type="InterPro" id="IPR020841">
    <property type="entry name" value="PKS_Beta-ketoAc_synthase_dom"/>
</dbReference>
<sequence length="619" mass="65956">MQRLPVITAFGGFNPAGRSSFHRGYKRLVLDMLGVKERDDVLSDLAALMGLRTGAAASGPLDARLEQQVLQGTLVRELESRFYDYRHCHFHQPAELCSEGGFRFEMSARQLPSPLPADWQVETLADGRVRVRTATLSVMLDSHREIPVGSAGQLPTGFEPGQQYNSRFHPRGLQLAILGASDAVQSLGIDWNLVAEKAGPDKISVYASSAMSQLDPNGNGGLLQSRLRGGRVSSKQLALGLTSMPADFVNAYVLGSVGTTGAVAGACATYLYNLRSAVEDIRCGRARVAVVGAAEAPLVPEVVDGYATMGALANIEGLRKIFGDEIDFRRASRPFGDNCGFTLGEGSQWAILMDDALALELGAPIHGAVANVFVNADGPKKSISAPGPGNYLTVARAMAEVRAILGEDSLRQRSFVQAHGSSTPQNRVTESAIFDRLAAAFGVERWPVCAVKAFLGHTVAAASGDQLTTSLGVFAHGILPGITTIDRVADDVHHERLALSMTHVERDPQSLDVAFLNSKGFGGNNATASILAPHVTESMLQKRHGERPLTEYRRRNEAVAAAAVAYDDRASRGDLNAIYRFGEGLIDEAGISLEGSNMTLPGVPGSVALPDVNPFADMV</sequence>
<dbReference type="PANTHER" id="PTHR11712">
    <property type="entry name" value="POLYKETIDE SYNTHASE-RELATED"/>
    <property type="match status" value="1"/>
</dbReference>
<dbReference type="InterPro" id="IPR016039">
    <property type="entry name" value="Thiolase-like"/>
</dbReference>
<dbReference type="SUPFAM" id="SSF53901">
    <property type="entry name" value="Thiolase-like"/>
    <property type="match status" value="2"/>
</dbReference>
<reference evidence="6 7" key="1">
    <citation type="submission" date="2023-02" db="EMBL/GenBank/DDBJ databases">
        <title>Description and genomic characterization of Microbulbifer bruguierae sp. nov., isolated from the sediment of mangrove plant Bruguiera sexangula.</title>
        <authorList>
            <person name="Long M."/>
        </authorList>
    </citation>
    <scope>NUCLEOTIDE SEQUENCE [LARGE SCALE GENOMIC DNA]</scope>
    <source>
        <strain evidence="6 7">H12</strain>
    </source>
</reference>
<dbReference type="Proteomes" id="UP001236500">
    <property type="component" value="Chromosome"/>
</dbReference>
<feature type="domain" description="Ketosynthase family 3 (KS3)" evidence="5">
    <location>
        <begin position="1"/>
        <end position="532"/>
    </location>
</feature>
<dbReference type="Gene3D" id="3.40.47.10">
    <property type="match status" value="1"/>
</dbReference>
<dbReference type="PROSITE" id="PS52004">
    <property type="entry name" value="KS3_2"/>
    <property type="match status" value="1"/>
</dbReference>
<accession>A0ABY8NG02</accession>
<evidence type="ECO:0000256" key="1">
    <source>
        <dbReference type="ARBA" id="ARBA00005194"/>
    </source>
</evidence>
<protein>
    <submittedName>
        <fullName evidence="6">Beta-ketoacyl synthase N-terminal-like domain-containing protein</fullName>
    </submittedName>
</protein>